<keyword evidence="1 4" id="KW-0547">Nucleotide-binding</keyword>
<dbReference type="GO" id="GO:0046872">
    <property type="term" value="F:metal ion binding"/>
    <property type="evidence" value="ECO:0007669"/>
    <property type="project" value="InterPro"/>
</dbReference>
<feature type="binding site" evidence="4">
    <location>
        <position position="161"/>
    </location>
    <ligand>
        <name>ATP</name>
        <dbReference type="ChEBI" id="CHEBI:30616"/>
    </ligand>
</feature>
<dbReference type="Pfam" id="PF02222">
    <property type="entry name" value="ATP-grasp"/>
    <property type="match status" value="1"/>
</dbReference>
<dbReference type="GO" id="GO:0006189">
    <property type="term" value="P:'de novo' IMP biosynthetic process"/>
    <property type="evidence" value="ECO:0007669"/>
    <property type="project" value="UniProtKB-UniRule"/>
</dbReference>
<keyword evidence="4" id="KW-0436">Ligase</keyword>
<dbReference type="EC" id="6.3.4.18" evidence="4"/>
<evidence type="ECO:0000313" key="7">
    <source>
        <dbReference type="Proteomes" id="UP000823617"/>
    </source>
</evidence>
<dbReference type="GO" id="GO:0005829">
    <property type="term" value="C:cytosol"/>
    <property type="evidence" value="ECO:0007669"/>
    <property type="project" value="TreeGrafter"/>
</dbReference>
<dbReference type="Gene3D" id="3.40.50.20">
    <property type="match status" value="1"/>
</dbReference>
<reference evidence="6" key="2">
    <citation type="journal article" date="2021" name="PeerJ">
        <title>Extensive microbial diversity within the chicken gut microbiome revealed by metagenomics and culture.</title>
        <authorList>
            <person name="Gilroy R."/>
            <person name="Ravi A."/>
            <person name="Getino M."/>
            <person name="Pursley I."/>
            <person name="Horton D.L."/>
            <person name="Alikhan N.F."/>
            <person name="Baker D."/>
            <person name="Gharbi K."/>
            <person name="Hall N."/>
            <person name="Watson M."/>
            <person name="Adriaenssens E.M."/>
            <person name="Foster-Nyarko E."/>
            <person name="Jarju S."/>
            <person name="Secka A."/>
            <person name="Antonio M."/>
            <person name="Oren A."/>
            <person name="Chaudhuri R.R."/>
            <person name="La Ragione R."/>
            <person name="Hildebrand F."/>
            <person name="Pallen M.J."/>
        </authorList>
    </citation>
    <scope>NUCLEOTIDE SEQUENCE</scope>
    <source>
        <strain evidence="6">B1-3475</strain>
    </source>
</reference>
<dbReference type="Gene3D" id="3.30.470.20">
    <property type="entry name" value="ATP-grasp fold, B domain"/>
    <property type="match status" value="1"/>
</dbReference>
<evidence type="ECO:0000256" key="2">
    <source>
        <dbReference type="ARBA" id="ARBA00022755"/>
    </source>
</evidence>
<gene>
    <name evidence="4" type="primary">purK</name>
    <name evidence="6" type="ORF">IAC08_02800</name>
</gene>
<feature type="binding site" evidence="4">
    <location>
        <position position="101"/>
    </location>
    <ligand>
        <name>ATP</name>
        <dbReference type="ChEBI" id="CHEBI:30616"/>
    </ligand>
</feature>
<reference evidence="6" key="1">
    <citation type="submission" date="2020-10" db="EMBL/GenBank/DDBJ databases">
        <authorList>
            <person name="Gilroy R."/>
        </authorList>
    </citation>
    <scope>NUCLEOTIDE SEQUENCE</scope>
    <source>
        <strain evidence="6">B1-3475</strain>
    </source>
</reference>
<dbReference type="InterPro" id="IPR005875">
    <property type="entry name" value="PurK"/>
</dbReference>
<protein>
    <recommendedName>
        <fullName evidence="4">N5-carboxyaminoimidazole ribonucleotide synthase</fullName>
        <shortName evidence="4">N5-CAIR synthase</shortName>
        <ecNumber evidence="4">6.3.4.18</ecNumber>
    </recommendedName>
    <alternativeName>
        <fullName evidence="4">5-(carboxyamino)imidazole ribonucleotide synthetase</fullName>
    </alternativeName>
</protein>
<dbReference type="PANTHER" id="PTHR11609">
    <property type="entry name" value="PURINE BIOSYNTHESIS PROTEIN 6/7, PUR6/7"/>
    <property type="match status" value="1"/>
</dbReference>
<proteinExistence type="inferred from homology"/>
<feature type="binding site" evidence="4">
    <location>
        <position position="225"/>
    </location>
    <ligand>
        <name>ATP</name>
        <dbReference type="ChEBI" id="CHEBI:30616"/>
    </ligand>
</feature>
<comment type="catalytic activity">
    <reaction evidence="4">
        <text>5-amino-1-(5-phospho-beta-D-ribosyl)imidazole + hydrogencarbonate + ATP = 5-carboxyamino-1-(5-phospho-D-ribosyl)imidazole + ADP + phosphate + 2 H(+)</text>
        <dbReference type="Rhea" id="RHEA:19317"/>
        <dbReference type="ChEBI" id="CHEBI:15378"/>
        <dbReference type="ChEBI" id="CHEBI:17544"/>
        <dbReference type="ChEBI" id="CHEBI:30616"/>
        <dbReference type="ChEBI" id="CHEBI:43474"/>
        <dbReference type="ChEBI" id="CHEBI:58730"/>
        <dbReference type="ChEBI" id="CHEBI:137981"/>
        <dbReference type="ChEBI" id="CHEBI:456216"/>
        <dbReference type="EC" id="6.3.4.18"/>
    </reaction>
</comment>
<evidence type="ECO:0000256" key="4">
    <source>
        <dbReference type="HAMAP-Rule" id="MF_01928"/>
    </source>
</evidence>
<dbReference type="EMBL" id="JADIMK010000025">
    <property type="protein sequence ID" value="MBO8455319.1"/>
    <property type="molecule type" value="Genomic_DNA"/>
</dbReference>
<feature type="binding site" evidence="4">
    <location>
        <begin position="195"/>
        <end position="198"/>
    </location>
    <ligand>
        <name>ATP</name>
        <dbReference type="ChEBI" id="CHEBI:30616"/>
    </ligand>
</feature>
<dbReference type="SUPFAM" id="SSF51246">
    <property type="entry name" value="Rudiment single hybrid motif"/>
    <property type="match status" value="1"/>
</dbReference>
<dbReference type="PANTHER" id="PTHR11609:SF5">
    <property type="entry name" value="PHOSPHORIBOSYLAMINOIMIDAZOLE CARBOXYLASE"/>
    <property type="match status" value="1"/>
</dbReference>
<dbReference type="Pfam" id="PF22660">
    <property type="entry name" value="RS_preATP-grasp-like"/>
    <property type="match status" value="1"/>
</dbReference>
<dbReference type="SUPFAM" id="SSF56059">
    <property type="entry name" value="Glutathione synthetase ATP-binding domain-like"/>
    <property type="match status" value="1"/>
</dbReference>
<feature type="binding site" evidence="4">
    <location>
        <begin position="284"/>
        <end position="285"/>
    </location>
    <ligand>
        <name>ATP</name>
        <dbReference type="ChEBI" id="CHEBI:30616"/>
    </ligand>
</feature>
<feature type="binding site" evidence="4">
    <location>
        <position position="203"/>
    </location>
    <ligand>
        <name>ATP</name>
        <dbReference type="ChEBI" id="CHEBI:30616"/>
    </ligand>
</feature>
<dbReference type="GO" id="GO:0034028">
    <property type="term" value="F:5-(carboxyamino)imidazole ribonucleotide synthase activity"/>
    <property type="evidence" value="ECO:0007669"/>
    <property type="project" value="UniProtKB-UniRule"/>
</dbReference>
<comment type="caution">
    <text evidence="6">The sequence shown here is derived from an EMBL/GenBank/DDBJ whole genome shotgun (WGS) entry which is preliminary data.</text>
</comment>
<accession>A0A9D9HK47</accession>
<dbReference type="InterPro" id="IPR016185">
    <property type="entry name" value="PreATP-grasp_dom_sf"/>
</dbReference>
<dbReference type="PROSITE" id="PS50975">
    <property type="entry name" value="ATP_GRASP"/>
    <property type="match status" value="1"/>
</dbReference>
<evidence type="ECO:0000313" key="6">
    <source>
        <dbReference type="EMBL" id="MBO8455319.1"/>
    </source>
</evidence>
<dbReference type="SUPFAM" id="SSF52440">
    <property type="entry name" value="PreATP-grasp domain"/>
    <property type="match status" value="1"/>
</dbReference>
<dbReference type="Proteomes" id="UP000823617">
    <property type="component" value="Unassembled WGS sequence"/>
</dbReference>
<name>A0A9D9HK47_9BACT</name>
<comment type="similarity">
    <text evidence="4">Belongs to the PurK/PurT family.</text>
</comment>
<comment type="function">
    <text evidence="4">Catalyzes the ATP-dependent conversion of 5-aminoimidazole ribonucleotide (AIR) and HCO(3)(-) to N5-carboxyaminoimidazole ribonucleotide (N5-CAIR).</text>
</comment>
<dbReference type="Gene3D" id="3.30.1490.20">
    <property type="entry name" value="ATP-grasp fold, A domain"/>
    <property type="match status" value="1"/>
</dbReference>
<dbReference type="InterPro" id="IPR054350">
    <property type="entry name" value="PurT/PurK_preATP-grasp"/>
</dbReference>
<keyword evidence="2 4" id="KW-0658">Purine biosynthesis</keyword>
<feature type="domain" description="ATP-grasp" evidence="5">
    <location>
        <begin position="105"/>
        <end position="314"/>
    </location>
</feature>
<comment type="pathway">
    <text evidence="4">Purine metabolism; IMP biosynthesis via de novo pathway; 5-amino-1-(5-phospho-D-ribosyl)imidazole-4-carboxylate from 5-amino-1-(5-phospho-D-ribosyl)imidazole (N5-CAIR route): step 1/2.</text>
</comment>
<dbReference type="InterPro" id="IPR011054">
    <property type="entry name" value="Rudment_hybrid_motif"/>
</dbReference>
<dbReference type="InterPro" id="IPR003135">
    <property type="entry name" value="ATP-grasp_carboxylate-amine"/>
</dbReference>
<dbReference type="InterPro" id="IPR013815">
    <property type="entry name" value="ATP_grasp_subdomain_1"/>
</dbReference>
<dbReference type="InterPro" id="IPR011761">
    <property type="entry name" value="ATP-grasp"/>
</dbReference>
<dbReference type="GO" id="GO:0005524">
    <property type="term" value="F:ATP binding"/>
    <property type="evidence" value="ECO:0007669"/>
    <property type="project" value="UniProtKB-UniRule"/>
</dbReference>
<dbReference type="GO" id="GO:0004638">
    <property type="term" value="F:phosphoribosylaminoimidazole carboxylase activity"/>
    <property type="evidence" value="ECO:0007669"/>
    <property type="project" value="InterPro"/>
</dbReference>
<sequence length="413" mass="45449">MKKRIGIIGGGQLGLMIAQEAHHLDAFVTALDPSADAPAFAEADAKVVGAFDDLAALEKLCEESDVVTYEFENVPGDILRHLEGKYNIKQGIAPLFDSQDRLREKDNAKAHGLQPPRYLAVPVTDQGEPMSADETARLTPQDRMVQLGMAVGKMGLPCVLKTRRMGYDGHGQAVIREFRDIEKASELLAVPCVLEEMVDFDFEASVIMVCDGKDIIHFPVSRNIHRDGILDLCIVPASGLQKDGHDNAVCRKMISACESFMKNCGYRGILAIELFLKGDRFYFNEMAPRPHNSGHYTIEGCTTNQYRELCHFLLDMPLATPELKAPTVMKNILGQDLDAAKMIVAESLRGAGPGVEVASAEAVDNAFCGEAGDGVFVHLYGKTQSRPKRKMGHITFVPMTPGKYYEEWSARFV</sequence>
<organism evidence="6 7">
    <name type="scientific">Candidatus Cryptobacteroides intestinigallinarum</name>
    <dbReference type="NCBI Taxonomy" id="2840767"/>
    <lineage>
        <taxon>Bacteria</taxon>
        <taxon>Pseudomonadati</taxon>
        <taxon>Bacteroidota</taxon>
        <taxon>Bacteroidia</taxon>
        <taxon>Bacteroidales</taxon>
        <taxon>Candidatus Cryptobacteroides</taxon>
    </lineage>
</organism>
<dbReference type="InterPro" id="IPR040686">
    <property type="entry name" value="PurK_C"/>
</dbReference>
<dbReference type="AlphaFoldDB" id="A0A9D9HK47"/>
<feature type="binding site" evidence="4">
    <location>
        <begin position="166"/>
        <end position="172"/>
    </location>
    <ligand>
        <name>ATP</name>
        <dbReference type="ChEBI" id="CHEBI:30616"/>
    </ligand>
</feature>
<dbReference type="Pfam" id="PF17769">
    <property type="entry name" value="PurK_C"/>
    <property type="match status" value="1"/>
</dbReference>
<evidence type="ECO:0000256" key="1">
    <source>
        <dbReference type="ARBA" id="ARBA00022741"/>
    </source>
</evidence>
<evidence type="ECO:0000259" key="5">
    <source>
        <dbReference type="PROSITE" id="PS50975"/>
    </source>
</evidence>
<evidence type="ECO:0000256" key="3">
    <source>
        <dbReference type="ARBA" id="ARBA00022840"/>
    </source>
</evidence>
<dbReference type="HAMAP" id="MF_01928">
    <property type="entry name" value="PurK"/>
    <property type="match status" value="1"/>
</dbReference>
<keyword evidence="3 4" id="KW-0067">ATP-binding</keyword>
<comment type="subunit">
    <text evidence="4">Homodimer.</text>
</comment>